<dbReference type="InterPro" id="IPR011075">
    <property type="entry name" value="TetR_C"/>
</dbReference>
<comment type="caution">
    <text evidence="6">The sequence shown here is derived from an EMBL/GenBank/DDBJ whole genome shotgun (WGS) entry which is preliminary data.</text>
</comment>
<keyword evidence="3" id="KW-0804">Transcription</keyword>
<evidence type="ECO:0000256" key="2">
    <source>
        <dbReference type="ARBA" id="ARBA00023125"/>
    </source>
</evidence>
<evidence type="ECO:0000256" key="3">
    <source>
        <dbReference type="ARBA" id="ARBA00023163"/>
    </source>
</evidence>
<protein>
    <recommendedName>
        <fullName evidence="5">HTH tetR-type domain-containing protein</fullName>
    </recommendedName>
</protein>
<dbReference type="EMBL" id="ATJV01000072">
    <property type="protein sequence ID" value="EPZ14669.1"/>
    <property type="molecule type" value="Genomic_DNA"/>
</dbReference>
<organism evidence="6 7">
    <name type="scientific">Thauera terpenica 58Eu</name>
    <dbReference type="NCBI Taxonomy" id="1348657"/>
    <lineage>
        <taxon>Bacteria</taxon>
        <taxon>Pseudomonadati</taxon>
        <taxon>Pseudomonadota</taxon>
        <taxon>Betaproteobacteria</taxon>
        <taxon>Rhodocyclales</taxon>
        <taxon>Zoogloeaceae</taxon>
        <taxon>Thauera</taxon>
    </lineage>
</organism>
<dbReference type="Proteomes" id="UP000015455">
    <property type="component" value="Unassembled WGS sequence"/>
</dbReference>
<dbReference type="STRING" id="1348657.M622_17950"/>
<dbReference type="eggNOG" id="COG1309">
    <property type="taxonomic scope" value="Bacteria"/>
</dbReference>
<dbReference type="PATRIC" id="fig|1348657.5.peg.2857"/>
<evidence type="ECO:0000313" key="6">
    <source>
        <dbReference type="EMBL" id="EPZ14669.1"/>
    </source>
</evidence>
<dbReference type="RefSeq" id="WP_021250260.1">
    <property type="nucleotide sequence ID" value="NZ_ATJV01000072.1"/>
</dbReference>
<dbReference type="Pfam" id="PF00440">
    <property type="entry name" value="TetR_N"/>
    <property type="match status" value="1"/>
</dbReference>
<dbReference type="PROSITE" id="PS50977">
    <property type="entry name" value="HTH_TETR_2"/>
    <property type="match status" value="1"/>
</dbReference>
<dbReference type="PANTHER" id="PTHR30055:SF234">
    <property type="entry name" value="HTH-TYPE TRANSCRIPTIONAL REGULATOR BETI"/>
    <property type="match status" value="1"/>
</dbReference>
<dbReference type="GO" id="GO:0003700">
    <property type="term" value="F:DNA-binding transcription factor activity"/>
    <property type="evidence" value="ECO:0007669"/>
    <property type="project" value="TreeGrafter"/>
</dbReference>
<dbReference type="Pfam" id="PF16925">
    <property type="entry name" value="TetR_C_13"/>
    <property type="match status" value="1"/>
</dbReference>
<dbReference type="InterPro" id="IPR009057">
    <property type="entry name" value="Homeodomain-like_sf"/>
</dbReference>
<keyword evidence="7" id="KW-1185">Reference proteome</keyword>
<dbReference type="Gene3D" id="1.10.357.10">
    <property type="entry name" value="Tetracycline Repressor, domain 2"/>
    <property type="match status" value="1"/>
</dbReference>
<dbReference type="InterPro" id="IPR001647">
    <property type="entry name" value="HTH_TetR"/>
</dbReference>
<dbReference type="SUPFAM" id="SSF48498">
    <property type="entry name" value="Tetracyclin repressor-like, C-terminal domain"/>
    <property type="match status" value="1"/>
</dbReference>
<proteinExistence type="predicted"/>
<keyword evidence="1" id="KW-0805">Transcription regulation</keyword>
<evidence type="ECO:0000259" key="5">
    <source>
        <dbReference type="PROSITE" id="PS50977"/>
    </source>
</evidence>
<dbReference type="SUPFAM" id="SSF46689">
    <property type="entry name" value="Homeodomain-like"/>
    <property type="match status" value="1"/>
</dbReference>
<dbReference type="InterPro" id="IPR036271">
    <property type="entry name" value="Tet_transcr_reg_TetR-rel_C_sf"/>
</dbReference>
<feature type="domain" description="HTH tetR-type" evidence="5">
    <location>
        <begin position="11"/>
        <end position="71"/>
    </location>
</feature>
<gene>
    <name evidence="6" type="ORF">M622_17950</name>
</gene>
<name>T0AP91_9RHOO</name>
<evidence type="ECO:0000256" key="4">
    <source>
        <dbReference type="PROSITE-ProRule" id="PRU00335"/>
    </source>
</evidence>
<keyword evidence="2 4" id="KW-0238">DNA-binding</keyword>
<sequence length="212" mass="22802">MTASVKHLPADERRALTVDAVVELAAEQNPRDITTAAIAKRMGLTQGALFRHFPTKEAILQAVMAWVAERLLARVDKAMQAEASPIAALEAIFLTHIDFVAGHPGVPRMMFGELQVAGETAPKRMVTTLIKHYGERLHKLVEDGKAKGELDAALDTEAAVTLFIGTIQGLVMQSLLSGDADNMRHDARRVFAIYRRGVGRVAGQGAPVGSSA</sequence>
<evidence type="ECO:0000256" key="1">
    <source>
        <dbReference type="ARBA" id="ARBA00023015"/>
    </source>
</evidence>
<dbReference type="OrthoDB" id="5293556at2"/>
<dbReference type="GO" id="GO:0000976">
    <property type="term" value="F:transcription cis-regulatory region binding"/>
    <property type="evidence" value="ECO:0007669"/>
    <property type="project" value="TreeGrafter"/>
</dbReference>
<feature type="DNA-binding region" description="H-T-H motif" evidence="4">
    <location>
        <begin position="34"/>
        <end position="53"/>
    </location>
</feature>
<accession>T0AP91</accession>
<reference evidence="6 7" key="1">
    <citation type="submission" date="2013-06" db="EMBL/GenBank/DDBJ databases">
        <title>Draft genome sequence of Thauera terpenica.</title>
        <authorList>
            <person name="Liu B."/>
            <person name="Frostegard A.H."/>
            <person name="Shapleigh J.P."/>
        </authorList>
    </citation>
    <scope>NUCLEOTIDE SEQUENCE [LARGE SCALE GENOMIC DNA]</scope>
    <source>
        <strain evidence="6 7">58Eu</strain>
    </source>
</reference>
<dbReference type="AlphaFoldDB" id="T0AP91"/>
<dbReference type="PANTHER" id="PTHR30055">
    <property type="entry name" value="HTH-TYPE TRANSCRIPTIONAL REGULATOR RUTR"/>
    <property type="match status" value="1"/>
</dbReference>
<evidence type="ECO:0000313" key="7">
    <source>
        <dbReference type="Proteomes" id="UP000015455"/>
    </source>
</evidence>
<dbReference type="InterPro" id="IPR050109">
    <property type="entry name" value="HTH-type_TetR-like_transc_reg"/>
</dbReference>